<evidence type="ECO:0000313" key="1">
    <source>
        <dbReference type="EMBL" id="KAJ8671974.1"/>
    </source>
</evidence>
<comment type="caution">
    <text evidence="1">The sequence shown here is derived from an EMBL/GenBank/DDBJ whole genome shotgun (WGS) entry which is preliminary data.</text>
</comment>
<accession>A0ACC2NNT6</accession>
<proteinExistence type="predicted"/>
<evidence type="ECO:0000313" key="2">
    <source>
        <dbReference type="Proteomes" id="UP001239111"/>
    </source>
</evidence>
<sequence>MSTKDLKKQLNESLERERLSVLEMQEIEQEADAERVRLQLELDKIKERLASWETSEVAQEPTEAEVNDQLTKITPARHKEIRELLSEIREFDGTTDVGAFLDQCKRILKQLSLDSEKIAFVYKSDVEAEHGSEDLSSNAEEHPGIDVQKITRLPNNTKLVTGSTSQETIKEFTRGQNPIVYDDKETLGKYIKLMKKSRAIKAISIDELSEMR</sequence>
<organism evidence="1 2">
    <name type="scientific">Eretmocerus hayati</name>
    <dbReference type="NCBI Taxonomy" id="131215"/>
    <lineage>
        <taxon>Eukaryota</taxon>
        <taxon>Metazoa</taxon>
        <taxon>Ecdysozoa</taxon>
        <taxon>Arthropoda</taxon>
        <taxon>Hexapoda</taxon>
        <taxon>Insecta</taxon>
        <taxon>Pterygota</taxon>
        <taxon>Neoptera</taxon>
        <taxon>Endopterygota</taxon>
        <taxon>Hymenoptera</taxon>
        <taxon>Apocrita</taxon>
        <taxon>Proctotrupomorpha</taxon>
        <taxon>Chalcidoidea</taxon>
        <taxon>Aphelinidae</taxon>
        <taxon>Aphelininae</taxon>
        <taxon>Eretmocerus</taxon>
    </lineage>
</organism>
<dbReference type="EMBL" id="CM056743">
    <property type="protein sequence ID" value="KAJ8671974.1"/>
    <property type="molecule type" value="Genomic_DNA"/>
</dbReference>
<name>A0ACC2NNT6_9HYME</name>
<protein>
    <submittedName>
        <fullName evidence="1">Uncharacterized protein</fullName>
    </submittedName>
</protein>
<keyword evidence="2" id="KW-1185">Reference proteome</keyword>
<dbReference type="Proteomes" id="UP001239111">
    <property type="component" value="Chromosome 3"/>
</dbReference>
<reference evidence="1" key="1">
    <citation type="submission" date="2023-04" db="EMBL/GenBank/DDBJ databases">
        <title>A chromosome-level genome assembly of the parasitoid wasp Eretmocerus hayati.</title>
        <authorList>
            <person name="Zhong Y."/>
            <person name="Liu S."/>
            <person name="Liu Y."/>
        </authorList>
    </citation>
    <scope>NUCLEOTIDE SEQUENCE</scope>
    <source>
        <strain evidence="1">ZJU_SS_LIU_2023</strain>
    </source>
</reference>
<gene>
    <name evidence="1" type="ORF">QAD02_003233</name>
</gene>